<keyword evidence="1" id="KW-0812">Transmembrane</keyword>
<organism evidence="2 3">
    <name type="scientific">Pholiota conissans</name>
    <dbReference type="NCBI Taxonomy" id="109636"/>
    <lineage>
        <taxon>Eukaryota</taxon>
        <taxon>Fungi</taxon>
        <taxon>Dikarya</taxon>
        <taxon>Basidiomycota</taxon>
        <taxon>Agaricomycotina</taxon>
        <taxon>Agaricomycetes</taxon>
        <taxon>Agaricomycetidae</taxon>
        <taxon>Agaricales</taxon>
        <taxon>Agaricineae</taxon>
        <taxon>Strophariaceae</taxon>
        <taxon>Pholiota</taxon>
    </lineage>
</organism>
<dbReference type="Proteomes" id="UP000807469">
    <property type="component" value="Unassembled WGS sequence"/>
</dbReference>
<keyword evidence="1" id="KW-1133">Transmembrane helix</keyword>
<keyword evidence="1" id="KW-0472">Membrane</keyword>
<feature type="transmembrane region" description="Helical" evidence="1">
    <location>
        <begin position="53"/>
        <end position="70"/>
    </location>
</feature>
<evidence type="ECO:0000313" key="3">
    <source>
        <dbReference type="Proteomes" id="UP000807469"/>
    </source>
</evidence>
<accession>A0A9P5YRY6</accession>
<evidence type="ECO:0000256" key="1">
    <source>
        <dbReference type="SAM" id="Phobius"/>
    </source>
</evidence>
<reference evidence="2" key="1">
    <citation type="submission" date="2020-11" db="EMBL/GenBank/DDBJ databases">
        <authorList>
            <consortium name="DOE Joint Genome Institute"/>
            <person name="Ahrendt S."/>
            <person name="Riley R."/>
            <person name="Andreopoulos W."/>
            <person name="Labutti K."/>
            <person name="Pangilinan J."/>
            <person name="Ruiz-Duenas F.J."/>
            <person name="Barrasa J.M."/>
            <person name="Sanchez-Garcia M."/>
            <person name="Camarero S."/>
            <person name="Miyauchi S."/>
            <person name="Serrano A."/>
            <person name="Linde D."/>
            <person name="Babiker R."/>
            <person name="Drula E."/>
            <person name="Ayuso-Fernandez I."/>
            <person name="Pacheco R."/>
            <person name="Padilla G."/>
            <person name="Ferreira P."/>
            <person name="Barriuso J."/>
            <person name="Kellner H."/>
            <person name="Castanera R."/>
            <person name="Alfaro M."/>
            <person name="Ramirez L."/>
            <person name="Pisabarro A.G."/>
            <person name="Kuo A."/>
            <person name="Tritt A."/>
            <person name="Lipzen A."/>
            <person name="He G."/>
            <person name="Yan M."/>
            <person name="Ng V."/>
            <person name="Cullen D."/>
            <person name="Martin F."/>
            <person name="Rosso M.-N."/>
            <person name="Henrissat B."/>
            <person name="Hibbett D."/>
            <person name="Martinez A.T."/>
            <person name="Grigoriev I.V."/>
        </authorList>
    </citation>
    <scope>NUCLEOTIDE SEQUENCE</scope>
    <source>
        <strain evidence="2">CIRM-BRFM 674</strain>
    </source>
</reference>
<keyword evidence="3" id="KW-1185">Reference proteome</keyword>
<proteinExistence type="predicted"/>
<sequence>MFETCTNSYSAYLSLDSKKMWGAVRVRMYSLRVCIFLEIFTSHTHPTRTYQKLCYLFWLIVFVSLLAHLLHCNNLIAIPYHMKDLFALGSAVAMCALLLLLCSLFEATNHEFSLHLLSSSVVKYYYFPEAFSISRDTNFMQ</sequence>
<protein>
    <submittedName>
        <fullName evidence="2">Uncharacterized protein</fullName>
    </submittedName>
</protein>
<dbReference type="AlphaFoldDB" id="A0A9P5YRY6"/>
<evidence type="ECO:0000313" key="2">
    <source>
        <dbReference type="EMBL" id="KAF9472861.1"/>
    </source>
</evidence>
<comment type="caution">
    <text evidence="2">The sequence shown here is derived from an EMBL/GenBank/DDBJ whole genome shotgun (WGS) entry which is preliminary data.</text>
</comment>
<dbReference type="EMBL" id="MU155490">
    <property type="protein sequence ID" value="KAF9472861.1"/>
    <property type="molecule type" value="Genomic_DNA"/>
</dbReference>
<name>A0A9P5YRY6_9AGAR</name>
<gene>
    <name evidence="2" type="ORF">BDN70DRAFT_886470</name>
</gene>
<feature type="transmembrane region" description="Helical" evidence="1">
    <location>
        <begin position="85"/>
        <end position="105"/>
    </location>
</feature>